<evidence type="ECO:0000313" key="3">
    <source>
        <dbReference type="Proteomes" id="UP000204231"/>
    </source>
</evidence>
<evidence type="ECO:0000256" key="1">
    <source>
        <dbReference type="SAM" id="Phobius"/>
    </source>
</evidence>
<gene>
    <name evidence="2" type="ORF">SEA_TONENILI_9</name>
</gene>
<dbReference type="GeneID" id="29066407"/>
<organism evidence="2 3">
    <name type="scientific">Mycobacterium phage Tonenili</name>
    <dbReference type="NCBI Taxonomy" id="1891703"/>
    <lineage>
        <taxon>Viruses</taxon>
        <taxon>Duplodnaviria</taxon>
        <taxon>Heunggongvirae</taxon>
        <taxon>Uroviricota</taxon>
        <taxon>Caudoviricetes</taxon>
        <taxon>Ceeclamvirinae</taxon>
        <taxon>Bixzunavirus</taxon>
        <taxon>Bixzunavirus tonenili</taxon>
    </lineage>
</organism>
<keyword evidence="1" id="KW-0472">Membrane</keyword>
<keyword evidence="3" id="KW-1185">Reference proteome</keyword>
<dbReference type="EMBL" id="KX752698">
    <property type="protein sequence ID" value="AON96760.1"/>
    <property type="molecule type" value="Genomic_DNA"/>
</dbReference>
<evidence type="ECO:0000313" key="2">
    <source>
        <dbReference type="EMBL" id="AON96760.1"/>
    </source>
</evidence>
<feature type="transmembrane region" description="Helical" evidence="1">
    <location>
        <begin position="6"/>
        <end position="25"/>
    </location>
</feature>
<protein>
    <submittedName>
        <fullName evidence="2">Uncharacterized protein</fullName>
    </submittedName>
</protein>
<sequence length="73" mass="7787">MSPFEVYVIIGIVIAVITWGVLVVHTARESDFFETMIFGVMVGALIAGVVGFAWPLFLIGAGIGAGVYLVTQR</sequence>
<reference evidence="2 3" key="1">
    <citation type="submission" date="2016-08" db="EMBL/GenBank/DDBJ databases">
        <authorList>
            <person name="Acevedo E."/>
            <person name="Azhar M."/>
            <person name="Golebiewska U.P."/>
            <person name="Grzywna D."/>
            <person name="Guardiola R."/>
            <person name="Jackson O."/>
            <person name="John N."/>
            <person name="Kanavatsas C."/>
            <person name="Khan S."/>
            <person name="Leong J."/>
            <person name="Mansilla E."/>
            <person name="Muladjanov Y."/>
            <person name="Nouel J."/>
            <person name="Oh S."/>
            <person name="Oppedisano M."/>
            <person name="Sajid A."/>
            <person name="Samper M."/>
            <person name="Ugbeva O."/>
            <person name="Delesalle V.A."/>
            <person name="Garlena R.A."/>
            <person name="Russell D.A."/>
            <person name="Pope W.H."/>
            <person name="Jacobs-Sera D."/>
            <person name="Hendrix R.W."/>
            <person name="Hatfull G.F."/>
        </authorList>
    </citation>
    <scope>NUCLEOTIDE SEQUENCE [LARGE SCALE GENOMIC DNA]</scope>
</reference>
<dbReference type="KEGG" id="vg:29066407"/>
<keyword evidence="1" id="KW-1133">Transmembrane helix</keyword>
<proteinExistence type="predicted"/>
<dbReference type="RefSeq" id="YP_009287873.1">
    <property type="nucleotide sequence ID" value="NC_031080.1"/>
</dbReference>
<dbReference type="Proteomes" id="UP000204231">
    <property type="component" value="Segment"/>
</dbReference>
<feature type="transmembrane region" description="Helical" evidence="1">
    <location>
        <begin position="37"/>
        <end position="70"/>
    </location>
</feature>
<keyword evidence="1" id="KW-0812">Transmembrane</keyword>
<name>A0A1C9EGY1_9CAUD</name>
<accession>A0A1C9EGY1</accession>